<protein>
    <recommendedName>
        <fullName evidence="2">SPOR domain-containing protein</fullName>
    </recommendedName>
</protein>
<dbReference type="InterPro" id="IPR013783">
    <property type="entry name" value="Ig-like_fold"/>
</dbReference>
<dbReference type="EMBL" id="DRMS01000015">
    <property type="protein sequence ID" value="HFC91259.1"/>
    <property type="molecule type" value="Genomic_DNA"/>
</dbReference>
<dbReference type="Gene3D" id="2.40.160.10">
    <property type="entry name" value="Porin"/>
    <property type="match status" value="1"/>
</dbReference>
<dbReference type="Proteomes" id="UP000885750">
    <property type="component" value="Unassembled WGS sequence"/>
</dbReference>
<dbReference type="SUPFAM" id="SSF56935">
    <property type="entry name" value="Porins"/>
    <property type="match status" value="1"/>
</dbReference>
<evidence type="ECO:0000259" key="2">
    <source>
        <dbReference type="PROSITE" id="PS51724"/>
    </source>
</evidence>
<sequence length="1459" mass="161895">KVDSSSGGIGDFASYSIKIANHASKNLYALKIEDRLPYGFRYVSGSAFLDGKQINDPAGAPGPNLTFTDLPFVENGTKGMLDKTSHTLTYKLRISAGAIDSKGINTAKAIGRTETSYYIHSNDATAKVKVSKTGILGNNGIIFGKIYVDADCSNIQSKGEWPIGGVKLYLEDGTWVITDGNGQYSLYGIKPGNHVVKVDPITLPEGIILKPLDNRNMADGDSRLVDMKQGGYHRADFAAQCPKEEPEIVFEQIMSRNNGRTDWMLDHAAKYDPRKDNTGNDLTKKTGADGDLSGGTVGFLENSIKAKIAAGKGINRGYSLQLGRYDSEAKAEKMRAKLPKVTKYHSFIYQSGDFYTLRFGFNLQRKAMKGLQQQFAAAKLKTTLVATVYERLPDAVLDRLESPQNGDGMLRPKAVVKTITKKQAKAGQWLWPKNGISLDGRFMVVVRAGMAPTLRVNGKNIPKSKIGERIENRRERAQIVAWYGVELKEGENQVEVFAKDSFGNLRTLVKGVFRRPAMAETINFSADSDELAADGGRSYLPLTIKLLDSNGYPARGIHFVTLETTDGSWVERDIQDQTPGHQIKVMNGQRVVHLRSSEHTGEITLRASEGKMKAEIKVVQTAPMRPLMAAGIFEIGASKNIFNNRVNAPASLQDKIERHGRAAVFMKGRIKGNVHLTLSYDSDKDANAERFRDINPNSQYPVYGDDSRRGYDAQSRSKLYAKIEKNKNSLMYGDYLTDSKTNHESVARVQRSLTGLNGILDDGKTRVQAYVSRPEDNHIANEEIRGKGTALNYRLHRHPLIRNSEVIELVTYSRDNPGVVINIRKLSRFGDYNLDDLTGDLSFSDAIPSVDEKQNPVYIRVSYDLDGNTEKYTVAGLRINHQVTKALNVGISHSYDDNKTKGKKITGVSAEYKNKDTRITASAATLKHQSDSKDDGKAVRLSVEQKWSASSKTNLTYGRADKNYENQSGGVTADREELRIAHRQRISKDVGVNVEAIHSKSLSEDSVQQSVGVTADVKTGKVTLKAGARHIRQKNSADSDSFNTVILGAKAPINIGKRKGNISAEYEQDIGNTDRRRVAIGADLQVHEKVKIYTKAEQINSMTGISGLSTKNKQTTFSAGVKSTVLPSTEIYSEYRLRGTTNGRDLETASGIRGDYEVKKGLSVAPRMEIVKNIEGAGKDSVSVSVGVKDLRNKNERKSGRVELRHDDDRDYVGMEGTYVARLDEEWSVLLRDSARFDWDRDKENLQVNNTFSVGLSLRPRNNNKHSMLFLYENKLERGFNAEDDCNKHILSTHQSYQINESVSISGRLGNKYEKCGNGGVDISTNTALADGRLIWDINKRFDADIHGGVLTTNDFRERQYSAGLGVNYLMQENMRVGAGYNIKGFEDDDLDSEGYNKQGVYVGMQYKFDEKNLGWLSGEKQQDRNRVEIPGESTARPKTRVEDTASKNSLEDIFGSWF</sequence>
<proteinExistence type="predicted"/>
<dbReference type="InterPro" id="IPR023614">
    <property type="entry name" value="Porin_dom_sf"/>
</dbReference>
<name>A0A7V2SXJ7_LEUMU</name>
<dbReference type="Pfam" id="PF05036">
    <property type="entry name" value="SPOR"/>
    <property type="match status" value="1"/>
</dbReference>
<dbReference type="Gene3D" id="2.60.40.10">
    <property type="entry name" value="Immunoglobulins"/>
    <property type="match status" value="1"/>
</dbReference>
<dbReference type="InterPro" id="IPR007730">
    <property type="entry name" value="SPOR-like_dom"/>
</dbReference>
<evidence type="ECO:0000256" key="1">
    <source>
        <dbReference type="SAM" id="MobiDB-lite"/>
    </source>
</evidence>
<feature type="domain" description="SPOR" evidence="2">
    <location>
        <begin position="312"/>
        <end position="391"/>
    </location>
</feature>
<dbReference type="InterPro" id="IPR011250">
    <property type="entry name" value="OMP/PagP_B-barrel"/>
</dbReference>
<dbReference type="InterPro" id="IPR036680">
    <property type="entry name" value="SPOR-like_sf"/>
</dbReference>
<feature type="non-terminal residue" evidence="3">
    <location>
        <position position="1"/>
    </location>
</feature>
<dbReference type="Gene3D" id="3.30.70.1070">
    <property type="entry name" value="Sporulation related repeat"/>
    <property type="match status" value="1"/>
</dbReference>
<dbReference type="SUPFAM" id="SSF56925">
    <property type="entry name" value="OMPA-like"/>
    <property type="match status" value="1"/>
</dbReference>
<feature type="region of interest" description="Disordered" evidence="1">
    <location>
        <begin position="1422"/>
        <end position="1445"/>
    </location>
</feature>
<dbReference type="SUPFAM" id="SSF110997">
    <property type="entry name" value="Sporulation related repeat"/>
    <property type="match status" value="1"/>
</dbReference>
<accession>A0A7V2SXJ7</accession>
<dbReference type="GO" id="GO:0042834">
    <property type="term" value="F:peptidoglycan binding"/>
    <property type="evidence" value="ECO:0007669"/>
    <property type="project" value="InterPro"/>
</dbReference>
<reference evidence="3" key="1">
    <citation type="journal article" date="2020" name="mSystems">
        <title>Genome- and Community-Level Interaction Insights into Carbon Utilization and Element Cycling Functions of Hydrothermarchaeota in Hydrothermal Sediment.</title>
        <authorList>
            <person name="Zhou Z."/>
            <person name="Liu Y."/>
            <person name="Xu W."/>
            <person name="Pan J."/>
            <person name="Luo Z.H."/>
            <person name="Li M."/>
        </authorList>
    </citation>
    <scope>NUCLEOTIDE SEQUENCE [LARGE SCALE GENOMIC DNA]</scope>
    <source>
        <strain evidence="3">HyVt-493</strain>
    </source>
</reference>
<dbReference type="PROSITE" id="PS51724">
    <property type="entry name" value="SPOR"/>
    <property type="match status" value="1"/>
</dbReference>
<comment type="caution">
    <text evidence="3">The sequence shown here is derived from an EMBL/GenBank/DDBJ whole genome shotgun (WGS) entry which is preliminary data.</text>
</comment>
<gene>
    <name evidence="3" type="ORF">ENJ51_00445</name>
</gene>
<organism evidence="3">
    <name type="scientific">Leucothrix mucor</name>
    <dbReference type="NCBI Taxonomy" id="45248"/>
    <lineage>
        <taxon>Bacteria</taxon>
        <taxon>Pseudomonadati</taxon>
        <taxon>Pseudomonadota</taxon>
        <taxon>Gammaproteobacteria</taxon>
        <taxon>Thiotrichales</taxon>
        <taxon>Thiotrichaceae</taxon>
        <taxon>Leucothrix</taxon>
    </lineage>
</organism>
<evidence type="ECO:0000313" key="3">
    <source>
        <dbReference type="EMBL" id="HFC91259.1"/>
    </source>
</evidence>